<proteinExistence type="predicted"/>
<name>A0ABW3MD09_9PSEU</name>
<gene>
    <name evidence="1" type="ORF">ACFQ1S_21965</name>
</gene>
<dbReference type="EMBL" id="JBHTIS010001357">
    <property type="protein sequence ID" value="MFD1048012.1"/>
    <property type="molecule type" value="Genomic_DNA"/>
</dbReference>
<organism evidence="1 2">
    <name type="scientific">Kibdelosporangium lantanae</name>
    <dbReference type="NCBI Taxonomy" id="1497396"/>
    <lineage>
        <taxon>Bacteria</taxon>
        <taxon>Bacillati</taxon>
        <taxon>Actinomycetota</taxon>
        <taxon>Actinomycetes</taxon>
        <taxon>Pseudonocardiales</taxon>
        <taxon>Pseudonocardiaceae</taxon>
        <taxon>Kibdelosporangium</taxon>
    </lineage>
</organism>
<keyword evidence="2" id="KW-1185">Reference proteome</keyword>
<dbReference type="Proteomes" id="UP001597045">
    <property type="component" value="Unassembled WGS sequence"/>
</dbReference>
<evidence type="ECO:0000313" key="2">
    <source>
        <dbReference type="Proteomes" id="UP001597045"/>
    </source>
</evidence>
<accession>A0ABW3MD09</accession>
<sequence length="40" mass="4429">MNNNDNDKCPGCGNPVNSNGNCFNDSCWNSNSKRHDGQNR</sequence>
<comment type="caution">
    <text evidence="1">The sequence shown here is derived from an EMBL/GenBank/DDBJ whole genome shotgun (WGS) entry which is preliminary data.</text>
</comment>
<evidence type="ECO:0000313" key="1">
    <source>
        <dbReference type="EMBL" id="MFD1048012.1"/>
    </source>
</evidence>
<reference evidence="2" key="1">
    <citation type="journal article" date="2019" name="Int. J. Syst. Evol. Microbiol.">
        <title>The Global Catalogue of Microorganisms (GCM) 10K type strain sequencing project: providing services to taxonomists for standard genome sequencing and annotation.</title>
        <authorList>
            <consortium name="The Broad Institute Genomics Platform"/>
            <consortium name="The Broad Institute Genome Sequencing Center for Infectious Disease"/>
            <person name="Wu L."/>
            <person name="Ma J."/>
        </authorList>
    </citation>
    <scope>NUCLEOTIDE SEQUENCE [LARGE SCALE GENOMIC DNA]</scope>
    <source>
        <strain evidence="2">JCM 31486</strain>
    </source>
</reference>
<protein>
    <submittedName>
        <fullName evidence="1">Uncharacterized protein</fullName>
    </submittedName>
</protein>